<dbReference type="SUPFAM" id="SSF47473">
    <property type="entry name" value="EF-hand"/>
    <property type="match status" value="1"/>
</dbReference>
<evidence type="ECO:0000256" key="2">
    <source>
        <dbReference type="ARBA" id="ARBA00004569"/>
    </source>
</evidence>
<evidence type="ECO:0000256" key="6">
    <source>
        <dbReference type="ARBA" id="ARBA00022737"/>
    </source>
</evidence>
<dbReference type="AlphaFoldDB" id="A0AAN0JYW2"/>
<dbReference type="SMART" id="SM00054">
    <property type="entry name" value="EFh"/>
    <property type="match status" value="1"/>
</dbReference>
<dbReference type="InterPro" id="IPR002048">
    <property type="entry name" value="EF_hand_dom"/>
</dbReference>
<dbReference type="PROSITE" id="PS00018">
    <property type="entry name" value="EF_HAND_1"/>
    <property type="match status" value="1"/>
</dbReference>
<evidence type="ECO:0000313" key="16">
    <source>
        <dbReference type="Proteomes" id="UP000007879"/>
    </source>
</evidence>
<sequence length="160" mass="17577">MSPGKCKILQPSMILRHASSEQKKKQMVKRVKKKFGPKPNPGVNFEDVKFFDRLMGCLSDIDTALGMYYAAGTSITPAELNEACKAVTGSSVSNHLVDVLFTIFDENNDGELSRKEFVHVLKSRNSRGLQKSRELGQAKLMNSVVACSAKAVKDKLGIEA</sequence>
<dbReference type="GO" id="GO:0036444">
    <property type="term" value="P:calcium import into the mitochondrion"/>
    <property type="evidence" value="ECO:0007669"/>
    <property type="project" value="TreeGrafter"/>
</dbReference>
<organism evidence="15 16">
    <name type="scientific">Amphimedon queenslandica</name>
    <name type="common">Sponge</name>
    <dbReference type="NCBI Taxonomy" id="400682"/>
    <lineage>
        <taxon>Eukaryota</taxon>
        <taxon>Metazoa</taxon>
        <taxon>Porifera</taxon>
        <taxon>Demospongiae</taxon>
        <taxon>Heteroscleromorpha</taxon>
        <taxon>Haplosclerida</taxon>
        <taxon>Niphatidae</taxon>
        <taxon>Amphimedon</taxon>
    </lineage>
</organism>
<evidence type="ECO:0000259" key="14">
    <source>
        <dbReference type="PROSITE" id="PS50222"/>
    </source>
</evidence>
<dbReference type="GO" id="GO:1990246">
    <property type="term" value="C:uniplex complex"/>
    <property type="evidence" value="ECO:0007669"/>
    <property type="project" value="TreeGrafter"/>
</dbReference>
<comment type="similarity">
    <text evidence="13">Belongs to the MICU1 family. MICU1 subfamily.</text>
</comment>
<dbReference type="RefSeq" id="XP_019862184.1">
    <property type="nucleotide sequence ID" value="XM_020006625.1"/>
</dbReference>
<dbReference type="GeneID" id="105315564"/>
<dbReference type="GO" id="GO:0005509">
    <property type="term" value="F:calcium ion binding"/>
    <property type="evidence" value="ECO:0007669"/>
    <property type="project" value="InterPro"/>
</dbReference>
<dbReference type="PROSITE" id="PS50222">
    <property type="entry name" value="EF_HAND_2"/>
    <property type="match status" value="1"/>
</dbReference>
<keyword evidence="12" id="KW-0472">Membrane</keyword>
<name>A0AAN0JYW2_AMPQE</name>
<keyword evidence="5" id="KW-0479">Metal-binding</keyword>
<evidence type="ECO:0000256" key="7">
    <source>
        <dbReference type="ARBA" id="ARBA00022792"/>
    </source>
</evidence>
<protein>
    <recommendedName>
        <fullName evidence="14">EF-hand domain-containing protein</fullName>
    </recommendedName>
</protein>
<evidence type="ECO:0000313" key="15">
    <source>
        <dbReference type="EnsemblMetazoa" id="XP_019862184.1"/>
    </source>
</evidence>
<dbReference type="InterPro" id="IPR039800">
    <property type="entry name" value="MICU1/2/3"/>
</dbReference>
<keyword evidence="9" id="KW-0809">Transit peptide</keyword>
<dbReference type="InterPro" id="IPR018247">
    <property type="entry name" value="EF_Hand_1_Ca_BS"/>
</dbReference>
<keyword evidence="7" id="KW-0999">Mitochondrion inner membrane</keyword>
<dbReference type="GO" id="GO:0005758">
    <property type="term" value="C:mitochondrial intermembrane space"/>
    <property type="evidence" value="ECO:0007669"/>
    <property type="project" value="UniProtKB-SubCell"/>
</dbReference>
<dbReference type="CDD" id="cd15900">
    <property type="entry name" value="EFh_MICU"/>
    <property type="match status" value="1"/>
</dbReference>
<evidence type="ECO:0000256" key="1">
    <source>
        <dbReference type="ARBA" id="ARBA00004273"/>
    </source>
</evidence>
<dbReference type="GO" id="GO:0051560">
    <property type="term" value="P:mitochondrial calcium ion homeostasis"/>
    <property type="evidence" value="ECO:0007669"/>
    <property type="project" value="TreeGrafter"/>
</dbReference>
<keyword evidence="3" id="KW-0813">Transport</keyword>
<evidence type="ECO:0000256" key="12">
    <source>
        <dbReference type="ARBA" id="ARBA00023136"/>
    </source>
</evidence>
<evidence type="ECO:0000256" key="5">
    <source>
        <dbReference type="ARBA" id="ARBA00022723"/>
    </source>
</evidence>
<reference evidence="16" key="1">
    <citation type="journal article" date="2010" name="Nature">
        <title>The Amphimedon queenslandica genome and the evolution of animal complexity.</title>
        <authorList>
            <person name="Srivastava M."/>
            <person name="Simakov O."/>
            <person name="Chapman J."/>
            <person name="Fahey B."/>
            <person name="Gauthier M.E."/>
            <person name="Mitros T."/>
            <person name="Richards G.S."/>
            <person name="Conaco C."/>
            <person name="Dacre M."/>
            <person name="Hellsten U."/>
            <person name="Larroux C."/>
            <person name="Putnam N.H."/>
            <person name="Stanke M."/>
            <person name="Adamska M."/>
            <person name="Darling A."/>
            <person name="Degnan S.M."/>
            <person name="Oakley T.H."/>
            <person name="Plachetzki D.C."/>
            <person name="Zhai Y."/>
            <person name="Adamski M."/>
            <person name="Calcino A."/>
            <person name="Cummins S.F."/>
            <person name="Goodstein D.M."/>
            <person name="Harris C."/>
            <person name="Jackson D.J."/>
            <person name="Leys S.P."/>
            <person name="Shu S."/>
            <person name="Woodcroft B.J."/>
            <person name="Vervoort M."/>
            <person name="Kosik K.S."/>
            <person name="Manning G."/>
            <person name="Degnan B.M."/>
            <person name="Rokhsar D.S."/>
        </authorList>
    </citation>
    <scope>NUCLEOTIDE SEQUENCE [LARGE SCALE GENOMIC DNA]</scope>
</reference>
<accession>A0AAN0JYW2</accession>
<evidence type="ECO:0000256" key="13">
    <source>
        <dbReference type="ARBA" id="ARBA00038333"/>
    </source>
</evidence>
<evidence type="ECO:0000256" key="10">
    <source>
        <dbReference type="ARBA" id="ARBA00023065"/>
    </source>
</evidence>
<keyword evidence="16" id="KW-1185">Reference proteome</keyword>
<keyword evidence="11" id="KW-0496">Mitochondrion</keyword>
<evidence type="ECO:0000256" key="9">
    <source>
        <dbReference type="ARBA" id="ARBA00022946"/>
    </source>
</evidence>
<dbReference type="Gene3D" id="1.10.238.10">
    <property type="entry name" value="EF-hand"/>
    <property type="match status" value="1"/>
</dbReference>
<dbReference type="Pfam" id="PF13833">
    <property type="entry name" value="EF-hand_8"/>
    <property type="match status" value="1"/>
</dbReference>
<comment type="subcellular location">
    <subcellularLocation>
        <location evidence="1">Mitochondrion inner membrane</location>
    </subcellularLocation>
    <subcellularLocation>
        <location evidence="2">Mitochondrion intermembrane space</location>
    </subcellularLocation>
</comment>
<evidence type="ECO:0000256" key="11">
    <source>
        <dbReference type="ARBA" id="ARBA00023128"/>
    </source>
</evidence>
<dbReference type="KEGG" id="aqu:105315564"/>
<proteinExistence type="inferred from homology"/>
<evidence type="ECO:0000256" key="3">
    <source>
        <dbReference type="ARBA" id="ARBA00022448"/>
    </source>
</evidence>
<evidence type="ECO:0000256" key="4">
    <source>
        <dbReference type="ARBA" id="ARBA00022568"/>
    </source>
</evidence>
<reference evidence="15" key="2">
    <citation type="submission" date="2024-06" db="UniProtKB">
        <authorList>
            <consortium name="EnsemblMetazoa"/>
        </authorList>
    </citation>
    <scope>IDENTIFICATION</scope>
</reference>
<dbReference type="InterPro" id="IPR011992">
    <property type="entry name" value="EF-hand-dom_pair"/>
</dbReference>
<dbReference type="EnsemblMetazoa" id="XM_020006625.1">
    <property type="protein sequence ID" value="XP_019862184.1"/>
    <property type="gene ID" value="LOC105315564"/>
</dbReference>
<dbReference type="PANTHER" id="PTHR12294:SF1">
    <property type="entry name" value="CALCIUM UPTAKE PROTEIN 1, MITOCHONDRIAL"/>
    <property type="match status" value="1"/>
</dbReference>
<keyword evidence="10" id="KW-0406">Ion transport</keyword>
<keyword evidence="8" id="KW-0106">Calcium</keyword>
<dbReference type="Proteomes" id="UP000007879">
    <property type="component" value="Unassembled WGS sequence"/>
</dbReference>
<keyword evidence="4" id="KW-0109">Calcium transport</keyword>
<keyword evidence="6" id="KW-0677">Repeat</keyword>
<dbReference type="PANTHER" id="PTHR12294">
    <property type="entry name" value="EF HAND DOMAIN FAMILY A1,A2-RELATED"/>
    <property type="match status" value="1"/>
</dbReference>
<feature type="domain" description="EF-hand" evidence="14">
    <location>
        <begin position="92"/>
        <end position="127"/>
    </location>
</feature>
<evidence type="ECO:0000256" key="8">
    <source>
        <dbReference type="ARBA" id="ARBA00022837"/>
    </source>
</evidence>